<dbReference type="InterPro" id="IPR036259">
    <property type="entry name" value="MFS_trans_sf"/>
</dbReference>
<accession>A0A0E0CQ71</accession>
<keyword evidence="3" id="KW-1185">Reference proteome</keyword>
<sequence length="128" mass="13579">MDAGDAMESGQLRAPLLPESHGPKTEDDSLQVPLLKDKKRSGSKAHAIVLGFECLESTAFNGISTNLVVYLETVLHGSNLASASNVTTWYGTSYLTPIFGAIVADTFLGNYNTILISLAVYLVITSSG</sequence>
<dbReference type="Gramene" id="OMERI02G27990.2">
    <property type="protein sequence ID" value="OMERI02G27990.2"/>
    <property type="gene ID" value="OMERI02G27990"/>
</dbReference>
<feature type="region of interest" description="Disordered" evidence="1">
    <location>
        <begin position="1"/>
        <end position="33"/>
    </location>
</feature>
<dbReference type="PANTHER" id="PTHR11654">
    <property type="entry name" value="OLIGOPEPTIDE TRANSPORTER-RELATED"/>
    <property type="match status" value="1"/>
</dbReference>
<dbReference type="HOGENOM" id="CLU_135989_3_0_1"/>
<reference evidence="2" key="1">
    <citation type="submission" date="2015-04" db="UniProtKB">
        <authorList>
            <consortium name="EnsemblPlants"/>
        </authorList>
    </citation>
    <scope>IDENTIFICATION</scope>
</reference>
<proteinExistence type="predicted"/>
<organism evidence="2">
    <name type="scientific">Oryza meridionalis</name>
    <dbReference type="NCBI Taxonomy" id="40149"/>
    <lineage>
        <taxon>Eukaryota</taxon>
        <taxon>Viridiplantae</taxon>
        <taxon>Streptophyta</taxon>
        <taxon>Embryophyta</taxon>
        <taxon>Tracheophyta</taxon>
        <taxon>Spermatophyta</taxon>
        <taxon>Magnoliopsida</taxon>
        <taxon>Liliopsida</taxon>
        <taxon>Poales</taxon>
        <taxon>Poaceae</taxon>
        <taxon>BOP clade</taxon>
        <taxon>Oryzoideae</taxon>
        <taxon>Oryzeae</taxon>
        <taxon>Oryzinae</taxon>
        <taxon>Oryza</taxon>
    </lineage>
</organism>
<evidence type="ECO:0000256" key="1">
    <source>
        <dbReference type="SAM" id="MobiDB-lite"/>
    </source>
</evidence>
<dbReference type="AlphaFoldDB" id="A0A0E0CQ71"/>
<name>A0A0E0CQ71_9ORYZ</name>
<dbReference type="SUPFAM" id="SSF103473">
    <property type="entry name" value="MFS general substrate transporter"/>
    <property type="match status" value="1"/>
</dbReference>
<evidence type="ECO:0000313" key="2">
    <source>
        <dbReference type="EnsemblPlants" id="OMERI02G27990.2"/>
    </source>
</evidence>
<protein>
    <submittedName>
        <fullName evidence="2">Uncharacterized protein</fullName>
    </submittedName>
</protein>
<dbReference type="Gene3D" id="1.20.1250.20">
    <property type="entry name" value="MFS general substrate transporter like domains"/>
    <property type="match status" value="1"/>
</dbReference>
<evidence type="ECO:0000313" key="3">
    <source>
        <dbReference type="Proteomes" id="UP000008021"/>
    </source>
</evidence>
<dbReference type="Proteomes" id="UP000008021">
    <property type="component" value="Chromosome 2"/>
</dbReference>
<reference evidence="2" key="2">
    <citation type="submission" date="2018-05" db="EMBL/GenBank/DDBJ databases">
        <title>OmerRS3 (Oryza meridionalis Reference Sequence Version 3).</title>
        <authorList>
            <person name="Zhang J."/>
            <person name="Kudrna D."/>
            <person name="Lee S."/>
            <person name="Talag J."/>
            <person name="Welchert J."/>
            <person name="Wing R.A."/>
        </authorList>
    </citation>
    <scope>NUCLEOTIDE SEQUENCE [LARGE SCALE GENOMIC DNA]</scope>
    <source>
        <strain evidence="2">cv. OR44</strain>
    </source>
</reference>
<dbReference type="EnsemblPlants" id="OMERI02G27990.2">
    <property type="protein sequence ID" value="OMERI02G27990.2"/>
    <property type="gene ID" value="OMERI02G27990"/>
</dbReference>